<accession>F5XVX9</accession>
<evidence type="ECO:0000256" key="3">
    <source>
        <dbReference type="SAM" id="Phobius"/>
    </source>
</evidence>
<name>F5XVX9_RAMTT</name>
<evidence type="ECO:0000259" key="4">
    <source>
        <dbReference type="Pfam" id="PF01464"/>
    </source>
</evidence>
<feature type="domain" description="Transglycosylase SLT" evidence="4">
    <location>
        <begin position="105"/>
        <end position="206"/>
    </location>
</feature>
<dbReference type="PANTHER" id="PTHR37423">
    <property type="entry name" value="SOLUBLE LYTIC MUREIN TRANSGLYCOSYLASE-RELATED"/>
    <property type="match status" value="1"/>
</dbReference>
<dbReference type="InterPro" id="IPR008258">
    <property type="entry name" value="Transglycosylase_SLT_dom_1"/>
</dbReference>
<dbReference type="EMBL" id="CP000245">
    <property type="protein sequence ID" value="AEG94082.1"/>
    <property type="molecule type" value="Genomic_DNA"/>
</dbReference>
<evidence type="ECO:0000313" key="6">
    <source>
        <dbReference type="Proteomes" id="UP000008385"/>
    </source>
</evidence>
<dbReference type="SUPFAM" id="SSF53955">
    <property type="entry name" value="Lysozyme-like"/>
    <property type="match status" value="1"/>
</dbReference>
<feature type="transmembrane region" description="Helical" evidence="3">
    <location>
        <begin position="20"/>
        <end position="44"/>
    </location>
</feature>
<evidence type="ECO:0000313" key="5">
    <source>
        <dbReference type="EMBL" id="AEG94082.1"/>
    </source>
</evidence>
<organism evidence="5 6">
    <name type="scientific">Ramlibacter tataouinensis (strain ATCC BAA-407 / DSM 14655 / LMG 21543 / TTB310)</name>
    <dbReference type="NCBI Taxonomy" id="365046"/>
    <lineage>
        <taxon>Bacteria</taxon>
        <taxon>Pseudomonadati</taxon>
        <taxon>Pseudomonadota</taxon>
        <taxon>Betaproteobacteria</taxon>
        <taxon>Burkholderiales</taxon>
        <taxon>Comamonadaceae</taxon>
        <taxon>Ramlibacter</taxon>
    </lineage>
</organism>
<dbReference type="STRING" id="365046.Rta_29780"/>
<keyword evidence="5" id="KW-0378">Hydrolase</keyword>
<feature type="compositionally biased region" description="Low complexity" evidence="2">
    <location>
        <begin position="235"/>
        <end position="253"/>
    </location>
</feature>
<dbReference type="PROSITE" id="PS00922">
    <property type="entry name" value="TRANSGLYCOSYLASE"/>
    <property type="match status" value="1"/>
</dbReference>
<keyword evidence="3" id="KW-1133">Transmembrane helix</keyword>
<protein>
    <submittedName>
        <fullName evidence="5">Peptidoglycan lytic transglycosylase, Glycoside Hydrolase Family 23-like protein</fullName>
    </submittedName>
</protein>
<dbReference type="Proteomes" id="UP000008385">
    <property type="component" value="Chromosome"/>
</dbReference>
<dbReference type="Pfam" id="PF01464">
    <property type="entry name" value="SLT"/>
    <property type="match status" value="1"/>
</dbReference>
<feature type="region of interest" description="Disordered" evidence="2">
    <location>
        <begin position="227"/>
        <end position="253"/>
    </location>
</feature>
<dbReference type="HOGENOM" id="CLU_1183192_0_0_4"/>
<evidence type="ECO:0000256" key="2">
    <source>
        <dbReference type="SAM" id="MobiDB-lite"/>
    </source>
</evidence>
<comment type="similarity">
    <text evidence="1">Belongs to the transglycosylase Slt family.</text>
</comment>
<dbReference type="Gene3D" id="1.10.530.10">
    <property type="match status" value="1"/>
</dbReference>
<dbReference type="GO" id="GO:0016787">
    <property type="term" value="F:hydrolase activity"/>
    <property type="evidence" value="ECO:0007669"/>
    <property type="project" value="UniProtKB-KW"/>
</dbReference>
<dbReference type="InterPro" id="IPR023346">
    <property type="entry name" value="Lysozyme-like_dom_sf"/>
</dbReference>
<reference evidence="5 6" key="2">
    <citation type="journal article" date="2011" name="PLoS ONE">
        <title>The Cyst-Dividing Bacterium Ramlibacter tataouinensis TTB310 Genome Reveals a Well-Stocked Toolbox for Adaptation to a Desert Environment.</title>
        <authorList>
            <person name="De Luca G."/>
            <person name="Barakat M."/>
            <person name="Ortet P."/>
            <person name="Fochesato S."/>
            <person name="Jourlin-Castelli C."/>
            <person name="Ansaldi M."/>
            <person name="Py B."/>
            <person name="Fichant G."/>
            <person name="Coutinho P.M."/>
            <person name="Voulhoux R."/>
            <person name="Bastien O."/>
            <person name="Marechal E."/>
            <person name="Henrissat B."/>
            <person name="Quentin Y."/>
            <person name="Noirot P."/>
            <person name="Filloux A."/>
            <person name="Mejean V."/>
            <person name="Dubow M.S."/>
            <person name="Barras F."/>
            <person name="Barbe V."/>
            <person name="Weissenbach J."/>
            <person name="Mihalcescu I."/>
            <person name="Vermeglio A."/>
            <person name="Achouak W."/>
            <person name="Heulin T."/>
        </authorList>
    </citation>
    <scope>NUCLEOTIDE SEQUENCE [LARGE SCALE GENOMIC DNA]</scope>
    <source>
        <strain evidence="6">ATCC BAA-407 / DSM 14655 / LMG 21543 / TTB310</strain>
    </source>
</reference>
<keyword evidence="6" id="KW-1185">Reference proteome</keyword>
<proteinExistence type="inferred from homology"/>
<dbReference type="PANTHER" id="PTHR37423:SF2">
    <property type="entry name" value="MEMBRANE-BOUND LYTIC MUREIN TRANSGLYCOSYLASE C"/>
    <property type="match status" value="1"/>
</dbReference>
<evidence type="ECO:0000256" key="1">
    <source>
        <dbReference type="ARBA" id="ARBA00007734"/>
    </source>
</evidence>
<dbReference type="GO" id="GO:0016020">
    <property type="term" value="C:membrane"/>
    <property type="evidence" value="ECO:0007669"/>
    <property type="project" value="InterPro"/>
</dbReference>
<dbReference type="KEGG" id="rta:Rta_29780"/>
<dbReference type="RefSeq" id="WP_013902313.1">
    <property type="nucleotide sequence ID" value="NC_015677.1"/>
</dbReference>
<keyword evidence="3" id="KW-0472">Membrane</keyword>
<gene>
    <name evidence="5" type="ordered locus">Rta_29780</name>
</gene>
<sequence length="253" mass="26277">MAPDGTLPGVWVASGHLAAWLRAILLLWMGAYAPAIMCDGLRLAPAREQRAPPRLAVASDCGGLRLLPPQASPGPGLSLEKGLRVGAAGGVPKLPRIPGELSRQIEAAAAAFGHEASLVRAMVHVESAFNPLAVSPKGAIGLMQIMPATAAGLGVAAPRRALLDPATNLRAGARHLRRLRDKFPDRLDLVLAAYNAGEGAVARWAGVPPYAETRAYVQSVLEWRGRYQQGGEGGEPASPAAAYARSCGPAGED</sequence>
<dbReference type="GO" id="GO:0008933">
    <property type="term" value="F:peptidoglycan lytic transglycosylase activity"/>
    <property type="evidence" value="ECO:0007669"/>
    <property type="project" value="InterPro"/>
</dbReference>
<dbReference type="AlphaFoldDB" id="F5XVX9"/>
<reference evidence="6" key="1">
    <citation type="submission" date="2006-01" db="EMBL/GenBank/DDBJ databases">
        <title>Genome of the cyst-dividing bacterium Ramlibacter tataouinensis.</title>
        <authorList>
            <person name="Barakat M."/>
            <person name="Ortet P."/>
            <person name="De Luca G."/>
            <person name="Jourlin-Castelli C."/>
            <person name="Ansaldi M."/>
            <person name="Py B."/>
            <person name="Fichant G."/>
            <person name="Coutinho P."/>
            <person name="Voulhoux R."/>
            <person name="Bastien O."/>
            <person name="Roy S."/>
            <person name="Marechal E."/>
            <person name="Henrissat B."/>
            <person name="Quentin Y."/>
            <person name="Noirot P."/>
            <person name="Filloux A."/>
            <person name="Mejean V."/>
            <person name="DuBow M."/>
            <person name="Barras F."/>
            <person name="Heulin T."/>
        </authorList>
    </citation>
    <scope>NUCLEOTIDE SEQUENCE [LARGE SCALE GENOMIC DNA]</scope>
    <source>
        <strain evidence="6">ATCC BAA-407 / DSM 14655 / LMG 21543 / TTB310</strain>
    </source>
</reference>
<dbReference type="GO" id="GO:0000270">
    <property type="term" value="P:peptidoglycan metabolic process"/>
    <property type="evidence" value="ECO:0007669"/>
    <property type="project" value="InterPro"/>
</dbReference>
<dbReference type="CDD" id="cd00254">
    <property type="entry name" value="LT-like"/>
    <property type="match status" value="1"/>
</dbReference>
<keyword evidence="3" id="KW-0812">Transmembrane</keyword>
<dbReference type="InterPro" id="IPR000189">
    <property type="entry name" value="Transglyc_AS"/>
</dbReference>
<dbReference type="eggNOG" id="COG0741">
    <property type="taxonomic scope" value="Bacteria"/>
</dbReference>